<accession>A0A1X3D660</accession>
<keyword evidence="1" id="KW-0812">Transmembrane</keyword>
<feature type="transmembrane region" description="Helical" evidence="1">
    <location>
        <begin position="17"/>
        <end position="39"/>
    </location>
</feature>
<keyword evidence="1" id="KW-1133">Transmembrane helix</keyword>
<keyword evidence="3" id="KW-1185">Reference proteome</keyword>
<evidence type="ECO:0000256" key="1">
    <source>
        <dbReference type="SAM" id="Phobius"/>
    </source>
</evidence>
<proteinExistence type="predicted"/>
<protein>
    <submittedName>
        <fullName evidence="2">Uncharacterized protein</fullName>
    </submittedName>
</protein>
<dbReference type="Proteomes" id="UP000193118">
    <property type="component" value="Unassembled WGS sequence"/>
</dbReference>
<name>A0A1X3D660_9NEIS</name>
<keyword evidence="1" id="KW-0472">Membrane</keyword>
<feature type="transmembrane region" description="Helical" evidence="1">
    <location>
        <begin position="76"/>
        <end position="94"/>
    </location>
</feature>
<sequence length="117" mass="13611">MCDKLIVHQNKWEIFKYAIYSFLFGILSYVCLQLLKFIYNEIFVYIVTPLPRFQSNSLDIWSIIQNEKAPLNLKEIAFATVIAPLLAIFATYVVNKKKIHKYAQLIGLSSKYGDENL</sequence>
<gene>
    <name evidence="2" type="ORF">BWD09_09050</name>
</gene>
<organism evidence="2 3">
    <name type="scientific">Neisseria dentiae</name>
    <dbReference type="NCBI Taxonomy" id="194197"/>
    <lineage>
        <taxon>Bacteria</taxon>
        <taxon>Pseudomonadati</taxon>
        <taxon>Pseudomonadota</taxon>
        <taxon>Betaproteobacteria</taxon>
        <taxon>Neisseriales</taxon>
        <taxon>Neisseriaceae</taxon>
        <taxon>Neisseria</taxon>
    </lineage>
</organism>
<evidence type="ECO:0000313" key="2">
    <source>
        <dbReference type="EMBL" id="OSI15194.1"/>
    </source>
</evidence>
<evidence type="ECO:0000313" key="3">
    <source>
        <dbReference type="Proteomes" id="UP000193118"/>
    </source>
</evidence>
<dbReference type="EMBL" id="MTBO01000025">
    <property type="protein sequence ID" value="OSI15194.1"/>
    <property type="molecule type" value="Genomic_DNA"/>
</dbReference>
<reference evidence="3" key="1">
    <citation type="submission" date="2017-01" db="EMBL/GenBank/DDBJ databases">
        <authorList>
            <person name="Wolfgang W.J."/>
            <person name="Cole J."/>
            <person name="Wroblewski D."/>
            <person name="Mcginnis J."/>
            <person name="Musser K.A."/>
        </authorList>
    </citation>
    <scope>NUCLEOTIDE SEQUENCE [LARGE SCALE GENOMIC DNA]</scope>
    <source>
        <strain evidence="3">DSM 19151</strain>
    </source>
</reference>
<dbReference type="AlphaFoldDB" id="A0A1X3D660"/>
<comment type="caution">
    <text evidence="2">The sequence shown here is derived from an EMBL/GenBank/DDBJ whole genome shotgun (WGS) entry which is preliminary data.</text>
</comment>